<dbReference type="Gene3D" id="2.130.10.10">
    <property type="entry name" value="YVTN repeat-like/Quinoprotein amine dehydrogenase"/>
    <property type="match status" value="1"/>
</dbReference>
<comment type="caution">
    <text evidence="10">The sequence shown here is derived from an EMBL/GenBank/DDBJ whole genome shotgun (WGS) entry which is preliminary data.</text>
</comment>
<dbReference type="AlphaFoldDB" id="A0AAW2I2U3"/>
<dbReference type="InterPro" id="IPR015943">
    <property type="entry name" value="WD40/YVTN_repeat-like_dom_sf"/>
</dbReference>
<keyword evidence="5" id="KW-0677">Repeat</keyword>
<dbReference type="SUPFAM" id="SSF50978">
    <property type="entry name" value="WD40 repeat-like"/>
    <property type="match status" value="1"/>
</dbReference>
<dbReference type="InterPro" id="IPR019775">
    <property type="entry name" value="WD40_repeat_CS"/>
</dbReference>
<dbReference type="GO" id="GO:0005737">
    <property type="term" value="C:cytoplasm"/>
    <property type="evidence" value="ECO:0007669"/>
    <property type="project" value="UniProtKB-SubCell"/>
</dbReference>
<accession>A0AAW2I2U3</accession>
<evidence type="ECO:0000256" key="5">
    <source>
        <dbReference type="ARBA" id="ARBA00022737"/>
    </source>
</evidence>
<evidence type="ECO:0000256" key="3">
    <source>
        <dbReference type="ARBA" id="ARBA00022574"/>
    </source>
</evidence>
<reference evidence="10" key="1">
    <citation type="journal article" date="2024" name="Gigascience">
        <title>Chromosome-level genome of the poultry shaft louse Menopon gallinae provides insight into the host-switching and adaptive evolution of parasitic lice.</title>
        <authorList>
            <person name="Xu Y."/>
            <person name="Ma L."/>
            <person name="Liu S."/>
            <person name="Liang Y."/>
            <person name="Liu Q."/>
            <person name="He Z."/>
            <person name="Tian L."/>
            <person name="Duan Y."/>
            <person name="Cai W."/>
            <person name="Li H."/>
            <person name="Song F."/>
        </authorList>
    </citation>
    <scope>NUCLEOTIDE SEQUENCE</scope>
    <source>
        <strain evidence="10">Cailab_2023a</strain>
    </source>
</reference>
<evidence type="ECO:0000256" key="2">
    <source>
        <dbReference type="ARBA" id="ARBA00022490"/>
    </source>
</evidence>
<dbReference type="FunFam" id="2.130.10.10:FF:000258">
    <property type="entry name" value="WD repeat-containing protein 92"/>
    <property type="match status" value="1"/>
</dbReference>
<name>A0AAW2I2U3_9NEOP</name>
<organism evidence="10">
    <name type="scientific">Menopon gallinae</name>
    <name type="common">poultry shaft louse</name>
    <dbReference type="NCBI Taxonomy" id="328185"/>
    <lineage>
        <taxon>Eukaryota</taxon>
        <taxon>Metazoa</taxon>
        <taxon>Ecdysozoa</taxon>
        <taxon>Arthropoda</taxon>
        <taxon>Hexapoda</taxon>
        <taxon>Insecta</taxon>
        <taxon>Pterygota</taxon>
        <taxon>Neoptera</taxon>
        <taxon>Paraneoptera</taxon>
        <taxon>Psocodea</taxon>
        <taxon>Troctomorpha</taxon>
        <taxon>Phthiraptera</taxon>
        <taxon>Amblycera</taxon>
        <taxon>Menoponidae</taxon>
        <taxon>Menopon</taxon>
    </lineage>
</organism>
<dbReference type="Pfam" id="PF00400">
    <property type="entry name" value="WD40"/>
    <property type="match status" value="1"/>
</dbReference>
<keyword evidence="3 9" id="KW-0853">WD repeat</keyword>
<protein>
    <recommendedName>
        <fullName evidence="7">Dynein axonemal assembly factor 10</fullName>
    </recommendedName>
    <alternativeName>
        <fullName evidence="8">WD repeat-containing protein 92</fullName>
    </alternativeName>
</protein>
<sequence length="350" mass="38731">MDKQQIICHSEKSTNFSIYDARWVPCSTKFIVLGSKPRGTGALQIYEISKGEVNIVKDIEKSKAFKCGTFGASSLRERHFATGDFEGRLQVWDLEDLTIPVYSAQGHTDIINGIDGVGGMSIGSGAPEIVTGSRDGSVKIWDTRQKGKPVAMIAAAEGENKRDCWCVAFGNSYNSEERIVCAGYDNGDLKMINLKNMKILFETNLKNGVCGIEFDRKDIPMNKLVATTLESKIHLFDLKTCHPKKGFAVLNEKAHKSTIWTVKHLPQNREIFITTGGTGSLCLWKYNYPEKRVKNDGDGLPIGVVGNLSLLQNMTISTQPISSFDWSPDKQGLGVCTSFDQTVRKNHLNN</sequence>
<dbReference type="PROSITE" id="PS50082">
    <property type="entry name" value="WD_REPEATS_2"/>
    <property type="match status" value="1"/>
</dbReference>
<evidence type="ECO:0000256" key="6">
    <source>
        <dbReference type="ARBA" id="ARBA00037430"/>
    </source>
</evidence>
<feature type="repeat" description="WD" evidence="9">
    <location>
        <begin position="129"/>
        <end position="144"/>
    </location>
</feature>
<keyword evidence="4" id="KW-0053">Apoptosis</keyword>
<proteinExistence type="predicted"/>
<dbReference type="PANTHER" id="PTHR10971">
    <property type="entry name" value="MRNA EXPORT FACTOR AND BUB3"/>
    <property type="match status" value="1"/>
</dbReference>
<evidence type="ECO:0000256" key="4">
    <source>
        <dbReference type="ARBA" id="ARBA00022703"/>
    </source>
</evidence>
<comment type="subcellular location">
    <subcellularLocation>
        <location evidence="1">Cytoplasm</location>
    </subcellularLocation>
</comment>
<evidence type="ECO:0000256" key="9">
    <source>
        <dbReference type="PROSITE-ProRule" id="PRU00221"/>
    </source>
</evidence>
<evidence type="ECO:0000256" key="1">
    <source>
        <dbReference type="ARBA" id="ARBA00004496"/>
    </source>
</evidence>
<dbReference type="EMBL" id="JARGDH010000002">
    <property type="protein sequence ID" value="KAL0276141.1"/>
    <property type="molecule type" value="Genomic_DNA"/>
</dbReference>
<dbReference type="InterPro" id="IPR001680">
    <property type="entry name" value="WD40_rpt"/>
</dbReference>
<dbReference type="PROSITE" id="PS00678">
    <property type="entry name" value="WD_REPEATS_1"/>
    <property type="match status" value="1"/>
</dbReference>
<dbReference type="SMART" id="SM00320">
    <property type="entry name" value="WD40"/>
    <property type="match status" value="5"/>
</dbReference>
<dbReference type="InterPro" id="IPR036322">
    <property type="entry name" value="WD40_repeat_dom_sf"/>
</dbReference>
<keyword evidence="2" id="KW-0963">Cytoplasm</keyword>
<evidence type="ECO:0000256" key="8">
    <source>
        <dbReference type="ARBA" id="ARBA00041547"/>
    </source>
</evidence>
<comment type="function">
    <text evidence="6">Key assembly factor specifically required for the stability of axonemal dynein heavy chains in cytoplasm.</text>
</comment>
<dbReference type="GO" id="GO:0006915">
    <property type="term" value="P:apoptotic process"/>
    <property type="evidence" value="ECO:0007669"/>
    <property type="project" value="UniProtKB-KW"/>
</dbReference>
<evidence type="ECO:0000256" key="7">
    <source>
        <dbReference type="ARBA" id="ARBA00039643"/>
    </source>
</evidence>
<evidence type="ECO:0000313" key="10">
    <source>
        <dbReference type="EMBL" id="KAL0276141.1"/>
    </source>
</evidence>
<gene>
    <name evidence="10" type="ORF">PYX00_003776</name>
</gene>